<evidence type="ECO:0000313" key="1">
    <source>
        <dbReference type="EMBL" id="SOC48177.1"/>
    </source>
</evidence>
<sequence>MQFTLNMIQPRFKAATVGAVALLLAACSGSGIDGKYRDPKGNTVNFLEDGTAVFVINGTQAIWKWATYDGNRLKLEPGPGVLGVSAAVCDYKLDGSSLRVTGCDYAMQLTRV</sequence>
<organism evidence="1 2">
    <name type="scientific">Rhizobium subbaraonis</name>
    <dbReference type="NCBI Taxonomy" id="908946"/>
    <lineage>
        <taxon>Bacteria</taxon>
        <taxon>Pseudomonadati</taxon>
        <taxon>Pseudomonadota</taxon>
        <taxon>Alphaproteobacteria</taxon>
        <taxon>Hyphomicrobiales</taxon>
        <taxon>Rhizobiaceae</taxon>
        <taxon>Rhizobium/Agrobacterium group</taxon>
        <taxon>Rhizobium</taxon>
    </lineage>
</organism>
<proteinExistence type="predicted"/>
<gene>
    <name evidence="1" type="ORF">SAMN05892877_14121</name>
</gene>
<dbReference type="EMBL" id="OBQD01000041">
    <property type="protein sequence ID" value="SOC48177.1"/>
    <property type="molecule type" value="Genomic_DNA"/>
</dbReference>
<dbReference type="RefSeq" id="WP_097143316.1">
    <property type="nucleotide sequence ID" value="NZ_OBQD01000041.1"/>
</dbReference>
<dbReference type="AlphaFoldDB" id="A0A285V2L2"/>
<dbReference type="OrthoDB" id="8421720at2"/>
<reference evidence="1 2" key="1">
    <citation type="submission" date="2017-08" db="EMBL/GenBank/DDBJ databases">
        <authorList>
            <person name="de Groot N.N."/>
        </authorList>
    </citation>
    <scope>NUCLEOTIDE SEQUENCE [LARGE SCALE GENOMIC DNA]</scope>
    <source>
        <strain evidence="1 2">JC85</strain>
    </source>
</reference>
<accession>A0A285V2L2</accession>
<name>A0A285V2L2_9HYPH</name>
<evidence type="ECO:0000313" key="2">
    <source>
        <dbReference type="Proteomes" id="UP000219167"/>
    </source>
</evidence>
<keyword evidence="2" id="KW-1185">Reference proteome</keyword>
<dbReference type="Proteomes" id="UP000219167">
    <property type="component" value="Unassembled WGS sequence"/>
</dbReference>
<protein>
    <submittedName>
        <fullName evidence="1">Uncharacterized protein</fullName>
    </submittedName>
</protein>